<comment type="caution">
    <text evidence="3">The sequence shown here is derived from an EMBL/GenBank/DDBJ whole genome shotgun (WGS) entry which is preliminary data.</text>
</comment>
<evidence type="ECO:0000313" key="4">
    <source>
        <dbReference type="Proteomes" id="UP001253595"/>
    </source>
</evidence>
<dbReference type="SUPFAM" id="SSF49785">
    <property type="entry name" value="Galactose-binding domain-like"/>
    <property type="match status" value="1"/>
</dbReference>
<accession>A0ABU1V324</accession>
<dbReference type="RefSeq" id="WP_310075622.1">
    <property type="nucleotide sequence ID" value="NZ_JAVDVX010000008.1"/>
</dbReference>
<dbReference type="Pfam" id="PF04892">
    <property type="entry name" value="VanZ"/>
    <property type="match status" value="1"/>
</dbReference>
<feature type="transmembrane region" description="Helical" evidence="1">
    <location>
        <begin position="37"/>
        <end position="53"/>
    </location>
</feature>
<keyword evidence="1" id="KW-1133">Transmembrane helix</keyword>
<feature type="domain" description="VanZ-like" evidence="2">
    <location>
        <begin position="37"/>
        <end position="107"/>
    </location>
</feature>
<protein>
    <submittedName>
        <fullName evidence="3">VanZ family protein</fullName>
    </submittedName>
</protein>
<feature type="transmembrane region" description="Helical" evidence="1">
    <location>
        <begin position="117"/>
        <end position="135"/>
    </location>
</feature>
<sequence length="305" mass="34948">MKASLPSWLSGLFILLVVPFFFVGGPDSFSSLLLKNVWNFGHIIFFAVLMLLVQAFKPLAHWRQWFLVTIVAIVIGGAIELVQHFVGRNTSVDDVLHNVFGVWLGLFWGQKPTWRVWLLRFISVMCVLPSLWSVLDAAWGDVVMRQQFPLVNSFESRHEMQQVQAGAARATVRQSDSVVRHGHRSLSVILSTEKYAGISLLGPYGDWSGYQFLTMDFYNPEAERLELVIKISDYQHDSGRNLHGDRFNYPVVLMTGWNHVRIDLNELRSAPAGRDMQMDKITGFTVFALQLPTSREFYWDNIRLQ</sequence>
<keyword evidence="4" id="KW-1185">Reference proteome</keyword>
<evidence type="ECO:0000259" key="2">
    <source>
        <dbReference type="Pfam" id="PF04892"/>
    </source>
</evidence>
<gene>
    <name evidence="3" type="ORF">J2X05_003901</name>
</gene>
<evidence type="ECO:0000256" key="1">
    <source>
        <dbReference type="SAM" id="Phobius"/>
    </source>
</evidence>
<evidence type="ECO:0000313" key="3">
    <source>
        <dbReference type="EMBL" id="MDR7091863.1"/>
    </source>
</evidence>
<dbReference type="Proteomes" id="UP001253595">
    <property type="component" value="Unassembled WGS sequence"/>
</dbReference>
<organism evidence="3 4">
    <name type="scientific">Cellvibrio fibrivorans</name>
    <dbReference type="NCBI Taxonomy" id="126350"/>
    <lineage>
        <taxon>Bacteria</taxon>
        <taxon>Pseudomonadati</taxon>
        <taxon>Pseudomonadota</taxon>
        <taxon>Gammaproteobacteria</taxon>
        <taxon>Cellvibrionales</taxon>
        <taxon>Cellvibrionaceae</taxon>
        <taxon>Cellvibrio</taxon>
    </lineage>
</organism>
<keyword evidence="1" id="KW-0472">Membrane</keyword>
<dbReference type="InterPro" id="IPR006976">
    <property type="entry name" value="VanZ-like"/>
</dbReference>
<feature type="transmembrane region" description="Helical" evidence="1">
    <location>
        <begin position="7"/>
        <end position="25"/>
    </location>
</feature>
<dbReference type="Gene3D" id="2.60.120.430">
    <property type="entry name" value="Galactose-binding lectin"/>
    <property type="match status" value="1"/>
</dbReference>
<dbReference type="NCBIfam" id="NF037970">
    <property type="entry name" value="vanZ_1"/>
    <property type="match status" value="1"/>
</dbReference>
<name>A0ABU1V324_9GAMM</name>
<keyword evidence="1" id="KW-0812">Transmembrane</keyword>
<dbReference type="InterPro" id="IPR008979">
    <property type="entry name" value="Galactose-bd-like_sf"/>
</dbReference>
<dbReference type="EMBL" id="JAVDVX010000008">
    <property type="protein sequence ID" value="MDR7091863.1"/>
    <property type="molecule type" value="Genomic_DNA"/>
</dbReference>
<reference evidence="3 4" key="1">
    <citation type="submission" date="2023-07" db="EMBL/GenBank/DDBJ databases">
        <title>Sorghum-associated microbial communities from plants grown in Nebraska, USA.</title>
        <authorList>
            <person name="Schachtman D."/>
        </authorList>
    </citation>
    <scope>NUCLEOTIDE SEQUENCE [LARGE SCALE GENOMIC DNA]</scope>
    <source>
        <strain evidence="3 4">BE190</strain>
    </source>
</reference>
<proteinExistence type="predicted"/>
<feature type="transmembrane region" description="Helical" evidence="1">
    <location>
        <begin position="65"/>
        <end position="86"/>
    </location>
</feature>